<dbReference type="GO" id="GO:0022900">
    <property type="term" value="P:electron transport chain"/>
    <property type="evidence" value="ECO:0007669"/>
    <property type="project" value="UniProtKB-UniRule"/>
</dbReference>
<comment type="subunit">
    <text evidence="8">The complex is composed of six subunits: RnfA, RnfB, RnfC, RnfD, RnfE and RnfG.</text>
</comment>
<keyword evidence="7 8" id="KW-0411">Iron-sulfur</keyword>
<keyword evidence="8" id="KW-0472">Membrane</keyword>
<comment type="subcellular location">
    <subcellularLocation>
        <location evidence="8">Cell inner membrane</location>
        <topology evidence="8">Peripheral membrane protein</topology>
    </subcellularLocation>
</comment>
<keyword evidence="6 8" id="KW-0408">Iron</keyword>
<proteinExistence type="inferred from homology"/>
<keyword evidence="3 8" id="KW-0479">Metal-binding</keyword>
<dbReference type="SUPFAM" id="SSF46548">
    <property type="entry name" value="alpha-helical ferredoxin"/>
    <property type="match status" value="1"/>
</dbReference>
<feature type="binding site" evidence="8">
    <location>
        <position position="412"/>
    </location>
    <ligand>
        <name>[4Fe-4S] cluster</name>
        <dbReference type="ChEBI" id="CHEBI:49883"/>
        <label>1</label>
    </ligand>
</feature>
<keyword evidence="11" id="KW-1185">Reference proteome</keyword>
<evidence type="ECO:0000256" key="3">
    <source>
        <dbReference type="ARBA" id="ARBA00022723"/>
    </source>
</evidence>
<evidence type="ECO:0000256" key="6">
    <source>
        <dbReference type="ARBA" id="ARBA00023004"/>
    </source>
</evidence>
<evidence type="ECO:0000256" key="4">
    <source>
        <dbReference type="ARBA" id="ARBA00022737"/>
    </source>
</evidence>
<dbReference type="HOGENOM" id="CLU_010808_6_0_0"/>
<dbReference type="STRING" id="416591.Tlet_0286"/>
<keyword evidence="4 8" id="KW-0677">Repeat</keyword>
<dbReference type="InterPro" id="IPR010208">
    <property type="entry name" value="Ion_transpt_RnfC/RsxC"/>
</dbReference>
<evidence type="ECO:0000256" key="7">
    <source>
        <dbReference type="ARBA" id="ARBA00023014"/>
    </source>
</evidence>
<dbReference type="GO" id="GO:0051539">
    <property type="term" value="F:4 iron, 4 sulfur cluster binding"/>
    <property type="evidence" value="ECO:0007669"/>
    <property type="project" value="UniProtKB-KW"/>
</dbReference>
<dbReference type="eggNOG" id="COG4656">
    <property type="taxonomic scope" value="Bacteria"/>
</dbReference>
<dbReference type="AlphaFoldDB" id="A8F3X2"/>
<evidence type="ECO:0000256" key="2">
    <source>
        <dbReference type="ARBA" id="ARBA00022485"/>
    </source>
</evidence>
<reference evidence="10 11" key="2">
    <citation type="journal article" date="2009" name="Proc. Natl. Acad. Sci. U.S.A.">
        <title>On the chimeric nature, thermophilic origin, and phylogenetic placement of the Thermotogales.</title>
        <authorList>
            <person name="Zhaxybayeva O."/>
            <person name="Swithers K.S."/>
            <person name="Lapierre P."/>
            <person name="Fournier G.P."/>
            <person name="Bickhart D.M."/>
            <person name="DeBoy R.T."/>
            <person name="Nelson K.E."/>
            <person name="Nesbo C.L."/>
            <person name="Doolittle W.F."/>
            <person name="Gogarten J.P."/>
            <person name="Noll K.M."/>
        </authorList>
    </citation>
    <scope>NUCLEOTIDE SEQUENCE [LARGE SCALE GENOMIC DNA]</scope>
    <source>
        <strain evidence="11">ATCC BAA-301 / DSM 14385 / NBRC 107922 / TMO</strain>
    </source>
</reference>
<feature type="binding site" evidence="8">
    <location>
        <position position="363"/>
    </location>
    <ligand>
        <name>[4Fe-4S] cluster</name>
        <dbReference type="ChEBI" id="CHEBI:49883"/>
        <label>1</label>
    </ligand>
</feature>
<dbReference type="InterPro" id="IPR017900">
    <property type="entry name" value="4Fe4S_Fe_S_CS"/>
</dbReference>
<accession>A8F3X2</accession>
<name>A8F3X2_PSELT</name>
<keyword evidence="5 8" id="KW-0249">Electron transport</keyword>
<dbReference type="InterPro" id="IPR037225">
    <property type="entry name" value="Nuo51_FMN-bd_sf"/>
</dbReference>
<sequence length="437" mass="48160">MKLLTFRGGIHPPEKKELARESQIIRLDPPKIAYVFLANHAGAPAKCVVEENQHVRTGQVIGEPAGFISGYVHSPVTGIVKKIDKVYHPLQGKPMEAVVIERTSEDDWEYLDHKDWEKLSREELLEVVKKAGIVGLGGAMFPTHVKLNPPKDKKIDTLIINAAECEPYLTIDHRLMLEKAEDFIEGIRIVMKILQVQKSFVGVESNKLDAYKHLKSIVGSEEIEVKLLKTKYPQGAEKQLIYAITGRKVPVGGLPMDVGVVVQNVQTVIAIKHAVVDRKPLVERGLTVSGEGINKPANVIARIGTTVNQLIELAGGLKEEAERVILGGPMTGIAINRLDIPILKGTSGITVLLKEKQPVQKNCIRCTKCVVACPMGLQPYLLYLLSNKRKYDEAVSEGLMSCIECGACAYICPSKIDHVRAIKLAKKVYQALRGGRK</sequence>
<evidence type="ECO:0000256" key="8">
    <source>
        <dbReference type="HAMAP-Rule" id="MF_00461"/>
    </source>
</evidence>
<dbReference type="Pfam" id="PF10531">
    <property type="entry name" value="SLBB"/>
    <property type="match status" value="1"/>
</dbReference>
<dbReference type="Pfam" id="PF13375">
    <property type="entry name" value="RnfC_N"/>
    <property type="match status" value="1"/>
</dbReference>
<feature type="binding site" evidence="8">
    <location>
        <position position="373"/>
    </location>
    <ligand>
        <name>[4Fe-4S] cluster</name>
        <dbReference type="ChEBI" id="CHEBI:49883"/>
        <label>2</label>
    </ligand>
</feature>
<comment type="similarity">
    <text evidence="8">Belongs to the 4Fe4S bacterial-type ferredoxin family. RnfC subfamily.</text>
</comment>
<dbReference type="EC" id="7.-.-.-" evidence="8"/>
<evidence type="ECO:0000313" key="11">
    <source>
        <dbReference type="Proteomes" id="UP000002016"/>
    </source>
</evidence>
<evidence type="ECO:0000313" key="10">
    <source>
        <dbReference type="EMBL" id="ABV32856.1"/>
    </source>
</evidence>
<reference evidence="10 11" key="1">
    <citation type="submission" date="2007-08" db="EMBL/GenBank/DDBJ databases">
        <title>Complete sequence of Thermotoga lettingae TMO.</title>
        <authorList>
            <consortium name="US DOE Joint Genome Institute"/>
            <person name="Copeland A."/>
            <person name="Lucas S."/>
            <person name="Lapidus A."/>
            <person name="Barry K."/>
            <person name="Glavina del Rio T."/>
            <person name="Dalin E."/>
            <person name="Tice H."/>
            <person name="Pitluck S."/>
            <person name="Foster B."/>
            <person name="Bruce D."/>
            <person name="Schmutz J."/>
            <person name="Larimer F."/>
            <person name="Land M."/>
            <person name="Hauser L."/>
            <person name="Kyrpides N."/>
            <person name="Mikhailova N."/>
            <person name="Nelson K."/>
            <person name="Gogarten J.P."/>
            <person name="Noll K."/>
            <person name="Richardson P."/>
        </authorList>
    </citation>
    <scope>NUCLEOTIDE SEQUENCE [LARGE SCALE GENOMIC DNA]</scope>
    <source>
        <strain evidence="11">ATCC BAA-301 / DSM 14385 / NBRC 107922 / TMO</strain>
    </source>
</reference>
<dbReference type="SUPFAM" id="SSF142019">
    <property type="entry name" value="Nqo1 FMN-binding domain-like"/>
    <property type="match status" value="1"/>
</dbReference>
<dbReference type="NCBIfam" id="NF003454">
    <property type="entry name" value="PRK05035.1"/>
    <property type="match status" value="1"/>
</dbReference>
<keyword evidence="2 8" id="KW-0004">4Fe-4S</keyword>
<dbReference type="PROSITE" id="PS51379">
    <property type="entry name" value="4FE4S_FER_2"/>
    <property type="match status" value="2"/>
</dbReference>
<evidence type="ECO:0000256" key="1">
    <source>
        <dbReference type="ARBA" id="ARBA00022448"/>
    </source>
</evidence>
<feature type="binding site" evidence="8">
    <location>
        <position position="405"/>
    </location>
    <ligand>
        <name>[4Fe-4S] cluster</name>
        <dbReference type="ChEBI" id="CHEBI:49883"/>
        <label>2</label>
    </ligand>
</feature>
<dbReference type="NCBIfam" id="TIGR01945">
    <property type="entry name" value="rnfC"/>
    <property type="match status" value="1"/>
</dbReference>
<dbReference type="InterPro" id="IPR011538">
    <property type="entry name" value="Nuo51_FMN-bd"/>
</dbReference>
<dbReference type="GO" id="GO:0009055">
    <property type="term" value="F:electron transfer activity"/>
    <property type="evidence" value="ECO:0007669"/>
    <property type="project" value="InterPro"/>
</dbReference>
<dbReference type="InterPro" id="IPR017896">
    <property type="entry name" value="4Fe4S_Fe-S-bd"/>
</dbReference>
<evidence type="ECO:0000256" key="5">
    <source>
        <dbReference type="ARBA" id="ARBA00022982"/>
    </source>
</evidence>
<dbReference type="RefSeq" id="WP_012002337.1">
    <property type="nucleotide sequence ID" value="NC_009828.1"/>
</dbReference>
<comment type="cofactor">
    <cofactor evidence="8">
        <name>[4Fe-4S] cluster</name>
        <dbReference type="ChEBI" id="CHEBI:49883"/>
    </cofactor>
    <text evidence="8">Binds 2 [4Fe-4S] clusters per subunit.</text>
</comment>
<feature type="domain" description="4Fe-4S ferredoxin-type" evidence="9">
    <location>
        <begin position="354"/>
        <end position="383"/>
    </location>
</feature>
<dbReference type="HAMAP" id="MF_00461">
    <property type="entry name" value="RsxC_RnfC"/>
    <property type="match status" value="1"/>
</dbReference>
<dbReference type="GO" id="GO:0046872">
    <property type="term" value="F:metal ion binding"/>
    <property type="evidence" value="ECO:0007669"/>
    <property type="project" value="UniProtKB-KW"/>
</dbReference>
<keyword evidence="8" id="KW-0997">Cell inner membrane</keyword>
<organism evidence="10 11">
    <name type="scientific">Pseudothermotoga lettingae (strain ATCC BAA-301 / DSM 14385 / NBRC 107922 / TMO)</name>
    <name type="common">Thermotoga lettingae</name>
    <dbReference type="NCBI Taxonomy" id="416591"/>
    <lineage>
        <taxon>Bacteria</taxon>
        <taxon>Thermotogati</taxon>
        <taxon>Thermotogota</taxon>
        <taxon>Thermotogae</taxon>
        <taxon>Thermotogales</taxon>
        <taxon>Thermotogaceae</taxon>
        <taxon>Pseudothermotoga</taxon>
    </lineage>
</organism>
<dbReference type="Pfam" id="PF01512">
    <property type="entry name" value="Complex1_51K"/>
    <property type="match status" value="1"/>
</dbReference>
<dbReference type="PROSITE" id="PS00198">
    <property type="entry name" value="4FE4S_FER_1"/>
    <property type="match status" value="1"/>
</dbReference>
<dbReference type="EMBL" id="CP000812">
    <property type="protein sequence ID" value="ABV32856.1"/>
    <property type="molecule type" value="Genomic_DNA"/>
</dbReference>
<comment type="function">
    <text evidence="8">Part of a membrane-bound complex that couples electron transfer with translocation of ions across the membrane.</text>
</comment>
<feature type="binding site" evidence="8">
    <location>
        <position position="402"/>
    </location>
    <ligand>
        <name>[4Fe-4S] cluster</name>
        <dbReference type="ChEBI" id="CHEBI:49883"/>
        <label>2</label>
    </ligand>
</feature>
<dbReference type="Gene3D" id="3.10.20.600">
    <property type="match status" value="1"/>
</dbReference>
<dbReference type="Gene3D" id="3.30.70.20">
    <property type="match status" value="1"/>
</dbReference>
<dbReference type="Pfam" id="PF13237">
    <property type="entry name" value="Fer4_10"/>
    <property type="match status" value="1"/>
</dbReference>
<dbReference type="InterPro" id="IPR026902">
    <property type="entry name" value="RnfC_N"/>
</dbReference>
<keyword evidence="8" id="KW-1003">Cell membrane</keyword>
<protein>
    <recommendedName>
        <fullName evidence="8">Ion-translocating oxidoreductase complex subunit C</fullName>
        <ecNumber evidence="8">7.-.-.-</ecNumber>
    </recommendedName>
    <alternativeName>
        <fullName evidence="8">Rnf electron transport complex subunit C</fullName>
    </alternativeName>
</protein>
<dbReference type="InterPro" id="IPR019554">
    <property type="entry name" value="Soluble_ligand-bd"/>
</dbReference>
<keyword evidence="1 8" id="KW-0813">Transport</keyword>
<feature type="domain" description="4Fe-4S ferredoxin-type" evidence="9">
    <location>
        <begin position="391"/>
        <end position="422"/>
    </location>
</feature>
<dbReference type="GO" id="GO:0005886">
    <property type="term" value="C:plasma membrane"/>
    <property type="evidence" value="ECO:0007669"/>
    <property type="project" value="UniProtKB-SubCell"/>
</dbReference>
<dbReference type="OrthoDB" id="9767754at2"/>
<dbReference type="KEGG" id="tle:Tlet_0286"/>
<feature type="binding site" evidence="8">
    <location>
        <position position="369"/>
    </location>
    <ligand>
        <name>[4Fe-4S] cluster</name>
        <dbReference type="ChEBI" id="CHEBI:49883"/>
        <label>1</label>
    </ligand>
</feature>
<gene>
    <name evidence="8" type="primary">rnfC</name>
    <name evidence="10" type="ordered locus">Tlet_0286</name>
</gene>
<dbReference type="PANTHER" id="PTHR43034:SF2">
    <property type="entry name" value="ION-TRANSLOCATING OXIDOREDUCTASE COMPLEX SUBUNIT C"/>
    <property type="match status" value="1"/>
</dbReference>
<dbReference type="Gene3D" id="3.40.50.11540">
    <property type="entry name" value="NADH-ubiquinone oxidoreductase 51kDa subunit"/>
    <property type="match status" value="1"/>
</dbReference>
<keyword evidence="8" id="KW-1278">Translocase</keyword>
<feature type="binding site" evidence="8">
    <location>
        <position position="366"/>
    </location>
    <ligand>
        <name>[4Fe-4S] cluster</name>
        <dbReference type="ChEBI" id="CHEBI:49883"/>
        <label>1</label>
    </ligand>
</feature>
<evidence type="ECO:0000259" key="9">
    <source>
        <dbReference type="PROSITE" id="PS51379"/>
    </source>
</evidence>
<dbReference type="PANTHER" id="PTHR43034">
    <property type="entry name" value="ION-TRANSLOCATING OXIDOREDUCTASE COMPLEX SUBUNIT C"/>
    <property type="match status" value="1"/>
</dbReference>
<feature type="binding site" evidence="8">
    <location>
        <position position="408"/>
    </location>
    <ligand>
        <name>[4Fe-4S] cluster</name>
        <dbReference type="ChEBI" id="CHEBI:49883"/>
        <label>2</label>
    </ligand>
</feature>
<dbReference type="Proteomes" id="UP000002016">
    <property type="component" value="Chromosome"/>
</dbReference>